<dbReference type="KEGG" id="gom:D7316_01833"/>
<evidence type="ECO:0000313" key="2">
    <source>
        <dbReference type="Proteomes" id="UP000271469"/>
    </source>
</evidence>
<dbReference type="Proteomes" id="UP000271469">
    <property type="component" value="Chromosome"/>
</dbReference>
<name>A0A3G8JJX3_9ACTN</name>
<keyword evidence="2" id="KW-1185">Reference proteome</keyword>
<dbReference type="AlphaFoldDB" id="A0A3G8JJX3"/>
<organism evidence="1 2">
    <name type="scientific">Gordonia insulae</name>
    <dbReference type="NCBI Taxonomy" id="2420509"/>
    <lineage>
        <taxon>Bacteria</taxon>
        <taxon>Bacillati</taxon>
        <taxon>Actinomycetota</taxon>
        <taxon>Actinomycetes</taxon>
        <taxon>Mycobacteriales</taxon>
        <taxon>Gordoniaceae</taxon>
        <taxon>Gordonia</taxon>
    </lineage>
</organism>
<accession>A0A3G8JJX3</accession>
<dbReference type="EMBL" id="CP033972">
    <property type="protein sequence ID" value="AZG45238.1"/>
    <property type="molecule type" value="Genomic_DNA"/>
</dbReference>
<evidence type="ECO:0000313" key="1">
    <source>
        <dbReference type="EMBL" id="AZG45238.1"/>
    </source>
</evidence>
<proteinExistence type="predicted"/>
<protein>
    <submittedName>
        <fullName evidence="1">Uncharacterized protein</fullName>
    </submittedName>
</protein>
<sequence>MSSSCTAADGAYNLISAAVGAGGNRGVVRILSPIDVWATVPDEGSCRYLHDEYH</sequence>
<gene>
    <name evidence="1" type="ORF">D7316_01833</name>
</gene>
<reference evidence="1 2" key="1">
    <citation type="submission" date="2018-11" db="EMBL/GenBank/DDBJ databases">
        <title>Gordonia insulae sp. nov., isolated from an island soil.</title>
        <authorList>
            <person name="Kim Y.S."/>
            <person name="Kim S.B."/>
        </authorList>
    </citation>
    <scope>NUCLEOTIDE SEQUENCE [LARGE SCALE GENOMIC DNA]</scope>
    <source>
        <strain evidence="1 2">MMS17-SY073</strain>
    </source>
</reference>